<dbReference type="Proteomes" id="UP000481037">
    <property type="component" value="Unassembled WGS sequence"/>
</dbReference>
<dbReference type="AlphaFoldDB" id="A0A6L5QMH8"/>
<evidence type="ECO:0000313" key="1">
    <source>
        <dbReference type="EMBL" id="MRX10970.1"/>
    </source>
</evidence>
<keyword evidence="2" id="KW-1185">Reference proteome</keyword>
<accession>A0A6L5QMH8</accession>
<protein>
    <submittedName>
        <fullName evidence="1">Uncharacterized protein</fullName>
    </submittedName>
</protein>
<comment type="caution">
    <text evidence="1">The sequence shown here is derived from an EMBL/GenBank/DDBJ whole genome shotgun (WGS) entry which is preliminary data.</text>
</comment>
<sequence length="46" mass="5314">MTSFRKLWTVLVDSIKPQMLRESNMGPHSIYVDTRPFNAGNFSKGR</sequence>
<reference evidence="1 2" key="1">
    <citation type="submission" date="2019-11" db="EMBL/GenBank/DDBJ databases">
        <title>Novel species isolated from a subtropical stream in China.</title>
        <authorList>
            <person name="Lu H."/>
        </authorList>
    </citation>
    <scope>NUCLEOTIDE SEQUENCE [LARGE SCALE GENOMIC DNA]</scope>
    <source>
        <strain evidence="1 2">FT25W</strain>
    </source>
</reference>
<name>A0A6L5QMH8_9BURK</name>
<evidence type="ECO:0000313" key="2">
    <source>
        <dbReference type="Proteomes" id="UP000481037"/>
    </source>
</evidence>
<proteinExistence type="predicted"/>
<organism evidence="1 2">
    <name type="scientific">Duganella alba</name>
    <dbReference type="NCBI Taxonomy" id="2666081"/>
    <lineage>
        <taxon>Bacteria</taxon>
        <taxon>Pseudomonadati</taxon>
        <taxon>Pseudomonadota</taxon>
        <taxon>Betaproteobacteria</taxon>
        <taxon>Burkholderiales</taxon>
        <taxon>Oxalobacteraceae</taxon>
        <taxon>Telluria group</taxon>
        <taxon>Duganella</taxon>
    </lineage>
</organism>
<dbReference type="RefSeq" id="WP_154368896.1">
    <property type="nucleotide sequence ID" value="NZ_WKJM01000026.1"/>
</dbReference>
<gene>
    <name evidence="1" type="ORF">GJ697_24410</name>
</gene>
<dbReference type="EMBL" id="WKJM01000026">
    <property type="protein sequence ID" value="MRX10970.1"/>
    <property type="molecule type" value="Genomic_DNA"/>
</dbReference>